<dbReference type="SUPFAM" id="SSF46785">
    <property type="entry name" value="Winged helix' DNA-binding domain"/>
    <property type="match status" value="1"/>
</dbReference>
<keyword evidence="2" id="KW-0805">Transcription regulation</keyword>
<dbReference type="AlphaFoldDB" id="A0A1N6D9J8"/>
<dbReference type="Gene3D" id="3.40.190.290">
    <property type="match status" value="1"/>
</dbReference>
<dbReference type="InterPro" id="IPR058163">
    <property type="entry name" value="LysR-type_TF_proteobact-type"/>
</dbReference>
<dbReference type="GO" id="GO:0043565">
    <property type="term" value="F:sequence-specific DNA binding"/>
    <property type="evidence" value="ECO:0007669"/>
    <property type="project" value="TreeGrafter"/>
</dbReference>
<evidence type="ECO:0000256" key="2">
    <source>
        <dbReference type="ARBA" id="ARBA00023015"/>
    </source>
</evidence>
<comment type="similarity">
    <text evidence="1">Belongs to the LysR transcriptional regulatory family.</text>
</comment>
<name>A0A1N6D9J8_9SPHN</name>
<feature type="domain" description="HTH lysR-type" evidence="5">
    <location>
        <begin position="1"/>
        <end position="59"/>
    </location>
</feature>
<evidence type="ECO:0000259" key="5">
    <source>
        <dbReference type="PROSITE" id="PS50931"/>
    </source>
</evidence>
<keyword evidence="4" id="KW-0804">Transcription</keyword>
<keyword evidence="3 6" id="KW-0238">DNA-binding</keyword>
<gene>
    <name evidence="6" type="ORF">SAMN02745824_1732</name>
</gene>
<dbReference type="Gene3D" id="1.10.10.10">
    <property type="entry name" value="Winged helix-like DNA-binding domain superfamily/Winged helix DNA-binding domain"/>
    <property type="match status" value="1"/>
</dbReference>
<dbReference type="SUPFAM" id="SSF53850">
    <property type="entry name" value="Periplasmic binding protein-like II"/>
    <property type="match status" value="1"/>
</dbReference>
<sequence>MKAWRGLEEFVAVAKAGSFTGAAKNLRVSSSHVSRAIASFEQRLGGPLFIRSTRQVRLTDIGQSLLPQCERLVQERNEIYAMASGSGEPRGHLRVTCSTSIGEKFIASILMKYADLYSNVSIDMYLTNRVLDIAGEGYDIAIRTGNMKDSRLLRTRVAVRNLVVCGSPNYLEKRGFPKSIEDLANHDCLVGTQPTWHFKDQNGERTWNVKGRWRANSGQALLDACLSGLGLSQLPYYYVANDVLTGRLKPVLEVYQKLAEPIWAVYPQQRHVLPKVSRFVELLGTDLQPAMDIVAVQNSKN</sequence>
<dbReference type="GO" id="GO:0006351">
    <property type="term" value="P:DNA-templated transcription"/>
    <property type="evidence" value="ECO:0007669"/>
    <property type="project" value="TreeGrafter"/>
</dbReference>
<evidence type="ECO:0000256" key="4">
    <source>
        <dbReference type="ARBA" id="ARBA00023163"/>
    </source>
</evidence>
<organism evidence="6 7">
    <name type="scientific">Parasphingorhabdus marina DSM 22363</name>
    <dbReference type="NCBI Taxonomy" id="1123272"/>
    <lineage>
        <taxon>Bacteria</taxon>
        <taxon>Pseudomonadati</taxon>
        <taxon>Pseudomonadota</taxon>
        <taxon>Alphaproteobacteria</taxon>
        <taxon>Sphingomonadales</taxon>
        <taxon>Sphingomonadaceae</taxon>
        <taxon>Parasphingorhabdus</taxon>
    </lineage>
</organism>
<dbReference type="FunFam" id="1.10.10.10:FF:000001">
    <property type="entry name" value="LysR family transcriptional regulator"/>
    <property type="match status" value="1"/>
</dbReference>
<evidence type="ECO:0000256" key="1">
    <source>
        <dbReference type="ARBA" id="ARBA00009437"/>
    </source>
</evidence>
<proteinExistence type="inferred from homology"/>
<dbReference type="PROSITE" id="PS50931">
    <property type="entry name" value="HTH_LYSR"/>
    <property type="match status" value="1"/>
</dbReference>
<evidence type="ECO:0000313" key="7">
    <source>
        <dbReference type="Proteomes" id="UP000185192"/>
    </source>
</evidence>
<dbReference type="Pfam" id="PF03466">
    <property type="entry name" value="LysR_substrate"/>
    <property type="match status" value="1"/>
</dbReference>
<dbReference type="PANTHER" id="PTHR30537">
    <property type="entry name" value="HTH-TYPE TRANSCRIPTIONAL REGULATOR"/>
    <property type="match status" value="1"/>
</dbReference>
<dbReference type="InterPro" id="IPR005119">
    <property type="entry name" value="LysR_subst-bd"/>
</dbReference>
<dbReference type="InterPro" id="IPR036388">
    <property type="entry name" value="WH-like_DNA-bd_sf"/>
</dbReference>
<keyword evidence="7" id="KW-1185">Reference proteome</keyword>
<dbReference type="PANTHER" id="PTHR30537:SF10">
    <property type="entry name" value="TRANSCRIPTIONAL REGULATOR-RELATED"/>
    <property type="match status" value="1"/>
</dbReference>
<dbReference type="EMBL" id="FSQW01000001">
    <property type="protein sequence ID" value="SIN67491.1"/>
    <property type="molecule type" value="Genomic_DNA"/>
</dbReference>
<protein>
    <submittedName>
        <fullName evidence="6">DNA-binding transcriptional regulator, LysR family</fullName>
    </submittedName>
</protein>
<evidence type="ECO:0000256" key="3">
    <source>
        <dbReference type="ARBA" id="ARBA00023125"/>
    </source>
</evidence>
<dbReference type="Pfam" id="PF00126">
    <property type="entry name" value="HTH_1"/>
    <property type="match status" value="1"/>
</dbReference>
<evidence type="ECO:0000313" key="6">
    <source>
        <dbReference type="EMBL" id="SIN67491.1"/>
    </source>
</evidence>
<dbReference type="STRING" id="1123272.SAMN02745824_1732"/>
<accession>A0A1N6D9J8</accession>
<dbReference type="OrthoDB" id="9813056at2"/>
<dbReference type="RefSeq" id="WP_074204613.1">
    <property type="nucleotide sequence ID" value="NZ_FSQW01000001.1"/>
</dbReference>
<dbReference type="InterPro" id="IPR036390">
    <property type="entry name" value="WH_DNA-bd_sf"/>
</dbReference>
<reference evidence="7" key="1">
    <citation type="submission" date="2016-11" db="EMBL/GenBank/DDBJ databases">
        <authorList>
            <person name="Varghese N."/>
            <person name="Submissions S."/>
        </authorList>
    </citation>
    <scope>NUCLEOTIDE SEQUENCE [LARGE SCALE GENOMIC DNA]</scope>
    <source>
        <strain evidence="7">DSM 22363</strain>
    </source>
</reference>
<dbReference type="InterPro" id="IPR000847">
    <property type="entry name" value="LysR_HTH_N"/>
</dbReference>
<dbReference type="Proteomes" id="UP000185192">
    <property type="component" value="Unassembled WGS sequence"/>
</dbReference>
<dbReference type="GO" id="GO:0003700">
    <property type="term" value="F:DNA-binding transcription factor activity"/>
    <property type="evidence" value="ECO:0007669"/>
    <property type="project" value="InterPro"/>
</dbReference>